<proteinExistence type="inferred from homology"/>
<keyword evidence="3" id="KW-0540">Nuclease</keyword>
<dbReference type="InterPro" id="IPR003509">
    <property type="entry name" value="UPF0102_YraN-like"/>
</dbReference>
<dbReference type="InterPro" id="IPR011335">
    <property type="entry name" value="Restrct_endonuc-II-like"/>
</dbReference>
<evidence type="ECO:0000313" key="4">
    <source>
        <dbReference type="Proteomes" id="UP001205740"/>
    </source>
</evidence>
<keyword evidence="3" id="KW-0378">Hydrolase</keyword>
<dbReference type="EMBL" id="JAMTCG010000001">
    <property type="protein sequence ID" value="MCP2158963.1"/>
    <property type="molecule type" value="Genomic_DNA"/>
</dbReference>
<comment type="similarity">
    <text evidence="1 2">Belongs to the UPF0102 family.</text>
</comment>
<organism evidence="3 4">
    <name type="scientific">Williamsia serinedens</name>
    <dbReference type="NCBI Taxonomy" id="391736"/>
    <lineage>
        <taxon>Bacteria</taxon>
        <taxon>Bacillati</taxon>
        <taxon>Actinomycetota</taxon>
        <taxon>Actinomycetes</taxon>
        <taxon>Mycobacteriales</taxon>
        <taxon>Nocardiaceae</taxon>
        <taxon>Williamsia</taxon>
    </lineage>
</organism>
<name>A0ABT1GZM4_9NOCA</name>
<evidence type="ECO:0000256" key="1">
    <source>
        <dbReference type="ARBA" id="ARBA00006738"/>
    </source>
</evidence>
<dbReference type="Pfam" id="PF02021">
    <property type="entry name" value="UPF0102"/>
    <property type="match status" value="1"/>
</dbReference>
<dbReference type="PANTHER" id="PTHR34039:SF1">
    <property type="entry name" value="UPF0102 PROTEIN YRAN"/>
    <property type="match status" value="1"/>
</dbReference>
<dbReference type="NCBIfam" id="NF009150">
    <property type="entry name" value="PRK12497.1-3"/>
    <property type="match status" value="1"/>
</dbReference>
<comment type="caution">
    <text evidence="3">The sequence shown here is derived from an EMBL/GenBank/DDBJ whole genome shotgun (WGS) entry which is preliminary data.</text>
</comment>
<protein>
    <recommendedName>
        <fullName evidence="2">UPF0102 protein LX12_000127</fullName>
    </recommendedName>
</protein>
<dbReference type="NCBIfam" id="NF009154">
    <property type="entry name" value="PRK12497.3-3"/>
    <property type="match status" value="1"/>
</dbReference>
<dbReference type="Gene3D" id="3.40.1350.10">
    <property type="match status" value="1"/>
</dbReference>
<evidence type="ECO:0000256" key="2">
    <source>
        <dbReference type="HAMAP-Rule" id="MF_00048"/>
    </source>
</evidence>
<dbReference type="Proteomes" id="UP001205740">
    <property type="component" value="Unassembled WGS sequence"/>
</dbReference>
<dbReference type="HAMAP" id="MF_00048">
    <property type="entry name" value="UPF0102"/>
    <property type="match status" value="1"/>
</dbReference>
<dbReference type="GO" id="GO:0004519">
    <property type="term" value="F:endonuclease activity"/>
    <property type="evidence" value="ECO:0007669"/>
    <property type="project" value="UniProtKB-KW"/>
</dbReference>
<accession>A0ABT1GZM4</accession>
<keyword evidence="3" id="KW-0255">Endonuclease</keyword>
<dbReference type="InterPro" id="IPR011856">
    <property type="entry name" value="tRNA_endonuc-like_dom_sf"/>
</dbReference>
<sequence length="146" mass="15906">MGRRGAVVSPRATVPATRVADVEDSARPASRQLIGRRGEDAAADHLLHQGFSVLERNWRCRWGELDIIAADGPALVVVEVKTRTGDRFGSPAEAVTPAKYRRLRRLAGLWLDGQSRGFAAVRFDVVAVLLDLRTDAVAVTHIRGIS</sequence>
<dbReference type="PANTHER" id="PTHR34039">
    <property type="entry name" value="UPF0102 PROTEIN YRAN"/>
    <property type="match status" value="1"/>
</dbReference>
<dbReference type="CDD" id="cd20736">
    <property type="entry name" value="PoNe_Nuclease"/>
    <property type="match status" value="1"/>
</dbReference>
<dbReference type="SUPFAM" id="SSF52980">
    <property type="entry name" value="Restriction endonuclease-like"/>
    <property type="match status" value="1"/>
</dbReference>
<keyword evidence="4" id="KW-1185">Reference proteome</keyword>
<reference evidence="3 4" key="1">
    <citation type="submission" date="2022-06" db="EMBL/GenBank/DDBJ databases">
        <title>Genomic Encyclopedia of Archaeal and Bacterial Type Strains, Phase II (KMG-II): from individual species to whole genera.</title>
        <authorList>
            <person name="Goeker M."/>
        </authorList>
    </citation>
    <scope>NUCLEOTIDE SEQUENCE [LARGE SCALE GENOMIC DNA]</scope>
    <source>
        <strain evidence="3 4">DSM 45037</strain>
    </source>
</reference>
<gene>
    <name evidence="3" type="ORF">LX12_000127</name>
</gene>
<evidence type="ECO:0000313" key="3">
    <source>
        <dbReference type="EMBL" id="MCP2158963.1"/>
    </source>
</evidence>